<evidence type="ECO:0000313" key="2">
    <source>
        <dbReference type="EMBL" id="GED98672.1"/>
    </source>
</evidence>
<comment type="caution">
    <text evidence="2">The sequence shown here is derived from an EMBL/GenBank/DDBJ whole genome shotgun (WGS) entry which is preliminary data.</text>
</comment>
<gene>
    <name evidence="2" type="ORF">nbrc107697_27110</name>
    <name evidence="3" type="ORF">nbrc107697_33210</name>
</gene>
<evidence type="ECO:0000313" key="4">
    <source>
        <dbReference type="Proteomes" id="UP000444980"/>
    </source>
</evidence>
<protein>
    <recommendedName>
        <fullName evidence="1">ER-bound oxygenase mpaB/mpaB'/Rubber oxygenase catalytic domain-containing protein</fullName>
    </recommendedName>
</protein>
<sequence>MFDLADYRSTDYGFFGPDSISWKLWTAPTALLAFQRSVVLEHFDPILTAAVADMGGIYDDPQRRLDATLAYFVTVATADSRTAIAASEHLMGVHAKATGIEPITGRRYSANNPASQLWIHVTGWHSILKCYEMYGPGRLSDEEVARYWAESRIAAELQTCDPADIPADRDEVRAYFERVRPGLCVTERAFRGMHYLLRSDGNANLRLRIGSRLMAPAVIATLPRWMREVGGFDQPGLVDAAWKPMVKAAVRATAHPAVAQRAILPLSPMTSAALAAHRAAGVPDNPVVVTPSQGRERYGTVNRRVAVG</sequence>
<organism evidence="2 4">
    <name type="scientific">Gordonia crocea</name>
    <dbReference type="NCBI Taxonomy" id="589162"/>
    <lineage>
        <taxon>Bacteria</taxon>
        <taxon>Bacillati</taxon>
        <taxon>Actinomycetota</taxon>
        <taxon>Actinomycetes</taxon>
        <taxon>Mycobacteriales</taxon>
        <taxon>Gordoniaceae</taxon>
        <taxon>Gordonia</taxon>
    </lineage>
</organism>
<feature type="domain" description="ER-bound oxygenase mpaB/mpaB'/Rubber oxygenase catalytic" evidence="1">
    <location>
        <begin position="22"/>
        <end position="250"/>
    </location>
</feature>
<proteinExistence type="predicted"/>
<dbReference type="PANTHER" id="PTHR36151:SF3">
    <property type="entry name" value="ER-BOUND OXYGENASE MPAB_MPAB'_RUBBER OXYGENASE CATALYTIC DOMAIN-CONTAINING PROTEIN"/>
    <property type="match status" value="1"/>
</dbReference>
<reference evidence="4" key="1">
    <citation type="submission" date="2019-06" db="EMBL/GenBank/DDBJ databases">
        <title>Gordonia isolated from sludge of a wastewater treatment plant.</title>
        <authorList>
            <person name="Tamura T."/>
            <person name="Aoyama K."/>
            <person name="Kang Y."/>
            <person name="Saito S."/>
            <person name="Akiyama N."/>
            <person name="Yazawa K."/>
            <person name="Gonoi T."/>
            <person name="Mikami Y."/>
        </authorList>
    </citation>
    <scope>NUCLEOTIDE SEQUENCE [LARGE SCALE GENOMIC DNA]</scope>
    <source>
        <strain evidence="4">NBRC 107697</strain>
    </source>
</reference>
<dbReference type="Pfam" id="PF09995">
    <property type="entry name" value="MPAB_Lcp_cat"/>
    <property type="match status" value="1"/>
</dbReference>
<dbReference type="OrthoDB" id="108890at2"/>
<dbReference type="Proteomes" id="UP000444980">
    <property type="component" value="Unassembled WGS sequence"/>
</dbReference>
<dbReference type="AlphaFoldDB" id="A0A7I9V0H4"/>
<name>A0A7I9V0H4_9ACTN</name>
<evidence type="ECO:0000259" key="1">
    <source>
        <dbReference type="Pfam" id="PF09995"/>
    </source>
</evidence>
<dbReference type="EMBL" id="BJOU01000018">
    <property type="protein sequence ID" value="GED99282.1"/>
    <property type="molecule type" value="Genomic_DNA"/>
</dbReference>
<dbReference type="GO" id="GO:0016491">
    <property type="term" value="F:oxidoreductase activity"/>
    <property type="evidence" value="ECO:0007669"/>
    <property type="project" value="InterPro"/>
</dbReference>
<evidence type="ECO:0000313" key="3">
    <source>
        <dbReference type="EMBL" id="GED99282.1"/>
    </source>
</evidence>
<reference evidence="2" key="2">
    <citation type="journal article" date="2020" name="Int. J. Syst. Evol. Microbiol.">
        <title>Gordonia crocea sp. nov. and Gordonia spumicola sp. nov. isolated from sludge of a wastewater treatment plant.</title>
        <authorList>
            <person name="Tamura T."/>
            <person name="Saito S."/>
            <person name="Hamada M."/>
            <person name="Kang Y."/>
            <person name="Hoshino Y."/>
            <person name="Gonoi T."/>
            <person name="Mikami Y."/>
            <person name="Yaguchi T."/>
        </authorList>
    </citation>
    <scope>NUCLEOTIDE SEQUENCE</scope>
    <source>
        <strain evidence="2">NBRC 107697</strain>
    </source>
</reference>
<keyword evidence="4" id="KW-1185">Reference proteome</keyword>
<accession>A0A7I9V0H4</accession>
<dbReference type="PANTHER" id="PTHR36151">
    <property type="entry name" value="BLR2777 PROTEIN"/>
    <property type="match status" value="1"/>
</dbReference>
<dbReference type="EMBL" id="BJOU01000008">
    <property type="protein sequence ID" value="GED98672.1"/>
    <property type="molecule type" value="Genomic_DNA"/>
</dbReference>
<dbReference type="RefSeq" id="WP_161928075.1">
    <property type="nucleotide sequence ID" value="NZ_BJOU01000008.1"/>
</dbReference>
<dbReference type="InterPro" id="IPR018713">
    <property type="entry name" value="MPAB/Lcp_cat_dom"/>
</dbReference>